<dbReference type="Pfam" id="PF01660">
    <property type="entry name" value="Vmethyltransf"/>
    <property type="match status" value="1"/>
</dbReference>
<evidence type="ECO:0000256" key="15">
    <source>
        <dbReference type="ARBA" id="ARBA00047984"/>
    </source>
</evidence>
<evidence type="ECO:0000313" key="20">
    <source>
        <dbReference type="EMBL" id="ALQ32674.1"/>
    </source>
</evidence>
<dbReference type="GO" id="GO:0005524">
    <property type="term" value="F:ATP binding"/>
    <property type="evidence" value="ECO:0007669"/>
    <property type="project" value="UniProtKB-KW"/>
</dbReference>
<dbReference type="EC" id="3.6.4.13" evidence="2"/>
<feature type="region of interest" description="Disordered" evidence="16">
    <location>
        <begin position="438"/>
        <end position="523"/>
    </location>
</feature>
<dbReference type="GO" id="GO:0003723">
    <property type="term" value="F:RNA binding"/>
    <property type="evidence" value="ECO:0007669"/>
    <property type="project" value="InterPro"/>
</dbReference>
<dbReference type="GO" id="GO:0006351">
    <property type="term" value="P:DNA-templated transcription"/>
    <property type="evidence" value="ECO:0007669"/>
    <property type="project" value="InterPro"/>
</dbReference>
<accession>A0A0S2Z265</accession>
<keyword evidence="8" id="KW-0378">Hydrolase</keyword>
<evidence type="ECO:0000256" key="8">
    <source>
        <dbReference type="ARBA" id="ARBA00022801"/>
    </source>
</evidence>
<keyword evidence="7" id="KW-0547">Nucleotide-binding</keyword>
<keyword evidence="4" id="KW-0696">RNA-directed RNA polymerase</keyword>
<keyword evidence="9" id="KW-0347">Helicase</keyword>
<dbReference type="GO" id="GO:0008174">
    <property type="term" value="F:mRNA methyltransferase activity"/>
    <property type="evidence" value="ECO:0007669"/>
    <property type="project" value="UniProtKB-UniRule"/>
</dbReference>
<protein>
    <recommendedName>
        <fullName evidence="3">RNA replication protein</fullName>
        <ecNumber evidence="1">2.7.7.48</ecNumber>
        <ecNumber evidence="2">3.6.4.13</ecNumber>
    </recommendedName>
    <alternativeName>
        <fullName evidence="14">ORF1 protein</fullName>
    </alternativeName>
</protein>
<keyword evidence="5" id="KW-0808">Transferase</keyword>
<feature type="domain" description="Alphavirus-like MT" evidence="19">
    <location>
        <begin position="59"/>
        <end position="223"/>
    </location>
</feature>
<evidence type="ECO:0000259" key="17">
    <source>
        <dbReference type="PROSITE" id="PS50507"/>
    </source>
</evidence>
<keyword evidence="10" id="KW-0067">ATP-binding</keyword>
<evidence type="ECO:0000256" key="10">
    <source>
        <dbReference type="ARBA" id="ARBA00022840"/>
    </source>
</evidence>
<evidence type="ECO:0000256" key="12">
    <source>
        <dbReference type="ARBA" id="ARBA00023268"/>
    </source>
</evidence>
<dbReference type="InterPro" id="IPR007094">
    <property type="entry name" value="RNA-dir_pol_PSvirus"/>
</dbReference>
<dbReference type="PROSITE" id="PS51657">
    <property type="entry name" value="PSRV_HELICASE"/>
    <property type="match status" value="1"/>
</dbReference>
<comment type="function">
    <text evidence="13">RNA replication. The central part of this protein possibly functions as an ATP-binding helicase.</text>
</comment>
<comment type="catalytic activity">
    <reaction evidence="15">
        <text>ATP + H2O = ADP + phosphate + H(+)</text>
        <dbReference type="Rhea" id="RHEA:13065"/>
        <dbReference type="ChEBI" id="CHEBI:15377"/>
        <dbReference type="ChEBI" id="CHEBI:15378"/>
        <dbReference type="ChEBI" id="CHEBI:30616"/>
        <dbReference type="ChEBI" id="CHEBI:43474"/>
        <dbReference type="ChEBI" id="CHEBI:456216"/>
        <dbReference type="EC" id="3.6.4.13"/>
    </reaction>
</comment>
<dbReference type="InterPro" id="IPR027351">
    <property type="entry name" value="(+)RNA_virus_helicase_core_dom"/>
</dbReference>
<dbReference type="PROSITE" id="PS51743">
    <property type="entry name" value="ALPHAVIRUS_MT"/>
    <property type="match status" value="1"/>
</dbReference>
<dbReference type="GO" id="GO:0003968">
    <property type="term" value="F:RNA-directed RNA polymerase activity"/>
    <property type="evidence" value="ECO:0007669"/>
    <property type="project" value="UniProtKB-KW"/>
</dbReference>
<dbReference type="InterPro" id="IPR043502">
    <property type="entry name" value="DNA/RNA_pol_sf"/>
</dbReference>
<dbReference type="EMBL" id="KT591186">
    <property type="protein sequence ID" value="ALQ32674.1"/>
    <property type="molecule type" value="Genomic_RNA"/>
</dbReference>
<dbReference type="FunFam" id="3.40.50.300:FF:001668">
    <property type="entry name" value="Non-structural polyprotein pORF1"/>
    <property type="match status" value="1"/>
</dbReference>
<dbReference type="InterPro" id="IPR027417">
    <property type="entry name" value="P-loop_NTPase"/>
</dbReference>
<feature type="domain" description="(+)RNA virus helicase C-terminal" evidence="18">
    <location>
        <begin position="598"/>
        <end position="897"/>
    </location>
</feature>
<dbReference type="GO" id="GO:0016556">
    <property type="term" value="P:mRNA modification"/>
    <property type="evidence" value="ECO:0007669"/>
    <property type="project" value="InterPro"/>
</dbReference>
<keyword evidence="6" id="KW-0548">Nucleotidyltransferase</keyword>
<dbReference type="InterPro" id="IPR002588">
    <property type="entry name" value="Alphavirus-like_MT_dom"/>
</dbReference>
<dbReference type="GO" id="GO:0003724">
    <property type="term" value="F:RNA helicase activity"/>
    <property type="evidence" value="ECO:0007669"/>
    <property type="project" value="UniProtKB-EC"/>
</dbReference>
<reference evidence="20" key="1">
    <citation type="submission" date="2015-08" db="EMBL/GenBank/DDBJ databases">
        <authorList>
            <person name="Babu N.S."/>
            <person name="Beckwith C.J."/>
            <person name="Beseler K.G."/>
            <person name="Brison A."/>
            <person name="Carone J.V."/>
            <person name="Caskin T.P."/>
            <person name="Diamond M."/>
            <person name="Durham M.E."/>
            <person name="Foxe J.M."/>
            <person name="Go M."/>
            <person name="Henderson B.A."/>
            <person name="Jones I.B."/>
            <person name="McGettigan J.A."/>
            <person name="Micheletti S.J."/>
            <person name="Nasrallah M.E."/>
            <person name="Ortiz D."/>
            <person name="Piller C.R."/>
            <person name="Privatt S.R."/>
            <person name="Schneider S.L."/>
            <person name="Sharp S."/>
            <person name="Smith T.C."/>
            <person name="Stanton J.D."/>
            <person name="Ullery H.E."/>
            <person name="Wilson R.J."/>
            <person name="Serrano M.G."/>
            <person name="Buck G."/>
            <person name="Lee V."/>
            <person name="Wang Y."/>
            <person name="Carvalho R."/>
            <person name="Voegtly L."/>
            <person name="Shi R."/>
            <person name="Duckworth R."/>
            <person name="Johnson A."/>
            <person name="Loviza R."/>
            <person name="Walstead R."/>
            <person name="Shah Z."/>
            <person name="Kiflezghi M."/>
            <person name="Wade K."/>
            <person name="Ball S.L."/>
            <person name="Bradley K.W."/>
            <person name="Asai D.J."/>
            <person name="Bowman C.A."/>
            <person name="Russell D.A."/>
            <person name="Pope W.H."/>
            <person name="Jacobs-Sera D."/>
            <person name="Hendrix R.W."/>
            <person name="Hatfull G.F."/>
        </authorList>
    </citation>
    <scope>NUCLEOTIDE SEQUENCE</scope>
    <source>
        <strain evidence="20">BaMV-YTHSL14</strain>
    </source>
</reference>
<evidence type="ECO:0000256" key="5">
    <source>
        <dbReference type="ARBA" id="ARBA00022679"/>
    </source>
</evidence>
<evidence type="ECO:0000256" key="2">
    <source>
        <dbReference type="ARBA" id="ARBA00012552"/>
    </source>
</evidence>
<organism evidence="20">
    <name type="scientific">Bamboo mosaic virus</name>
    <dbReference type="NCBI Taxonomy" id="35286"/>
    <lineage>
        <taxon>Viruses</taxon>
        <taxon>Riboviria</taxon>
        <taxon>Orthornavirae</taxon>
        <taxon>Kitrinoviricota</taxon>
        <taxon>Alsuviricetes</taxon>
        <taxon>Tymovirales</taxon>
        <taxon>Alphaflexiviridae</taxon>
        <taxon>Potexvirus</taxon>
        <taxon>Potexvirus bambusae</taxon>
    </lineage>
</organism>
<evidence type="ECO:0000256" key="1">
    <source>
        <dbReference type="ARBA" id="ARBA00012494"/>
    </source>
</evidence>
<dbReference type="Gene3D" id="3.40.50.300">
    <property type="entry name" value="P-loop containing nucleotide triphosphate hydrolases"/>
    <property type="match status" value="1"/>
</dbReference>
<feature type="compositionally biased region" description="Basic and acidic residues" evidence="16">
    <location>
        <begin position="444"/>
        <end position="453"/>
    </location>
</feature>
<dbReference type="Pfam" id="PF00978">
    <property type="entry name" value="RdRP_2"/>
    <property type="match status" value="1"/>
</dbReference>
<name>A0A0S2Z265_9VIRU</name>
<keyword evidence="12" id="KW-0511">Multifunctional enzyme</keyword>
<evidence type="ECO:0000259" key="19">
    <source>
        <dbReference type="PROSITE" id="PS51743"/>
    </source>
</evidence>
<evidence type="ECO:0000256" key="11">
    <source>
        <dbReference type="ARBA" id="ARBA00022953"/>
    </source>
</evidence>
<feature type="domain" description="RdRp catalytic" evidence="17">
    <location>
        <begin position="1136"/>
        <end position="1243"/>
    </location>
</feature>
<evidence type="ECO:0000256" key="7">
    <source>
        <dbReference type="ARBA" id="ARBA00022741"/>
    </source>
</evidence>
<evidence type="ECO:0000256" key="13">
    <source>
        <dbReference type="ARBA" id="ARBA00025585"/>
    </source>
</evidence>
<evidence type="ECO:0000256" key="16">
    <source>
        <dbReference type="SAM" id="MobiDB-lite"/>
    </source>
</evidence>
<evidence type="ECO:0000256" key="6">
    <source>
        <dbReference type="ARBA" id="ARBA00022695"/>
    </source>
</evidence>
<dbReference type="GO" id="GO:0039694">
    <property type="term" value="P:viral RNA genome replication"/>
    <property type="evidence" value="ECO:0007669"/>
    <property type="project" value="InterPro"/>
</dbReference>
<evidence type="ECO:0000256" key="4">
    <source>
        <dbReference type="ARBA" id="ARBA00022484"/>
    </source>
</evidence>
<dbReference type="SUPFAM" id="SSF52540">
    <property type="entry name" value="P-loop containing nucleoside triphosphate hydrolases"/>
    <property type="match status" value="1"/>
</dbReference>
<keyword evidence="11" id="KW-0693">Viral RNA replication</keyword>
<evidence type="ECO:0000256" key="9">
    <source>
        <dbReference type="ARBA" id="ARBA00022806"/>
    </source>
</evidence>
<feature type="compositionally biased region" description="Polar residues" evidence="16">
    <location>
        <begin position="504"/>
        <end position="523"/>
    </location>
</feature>
<dbReference type="PROSITE" id="PS50507">
    <property type="entry name" value="RDRP_SSRNA_POS"/>
    <property type="match status" value="1"/>
</dbReference>
<evidence type="ECO:0000256" key="14">
    <source>
        <dbReference type="ARBA" id="ARBA00042213"/>
    </source>
</evidence>
<evidence type="ECO:0000259" key="18">
    <source>
        <dbReference type="PROSITE" id="PS51657"/>
    </source>
</evidence>
<proteinExistence type="predicted"/>
<dbReference type="CDD" id="cd23246">
    <property type="entry name" value="Alphaflexiviridae_RdRp"/>
    <property type="match status" value="1"/>
</dbReference>
<dbReference type="GO" id="GO:0006396">
    <property type="term" value="P:RNA processing"/>
    <property type="evidence" value="ECO:0007669"/>
    <property type="project" value="InterPro"/>
</dbReference>
<dbReference type="Pfam" id="PF01443">
    <property type="entry name" value="Viral_helicase1"/>
    <property type="match status" value="1"/>
</dbReference>
<dbReference type="InterPro" id="IPR001788">
    <property type="entry name" value="RNA-dep_RNA_pol_alsuvir"/>
</dbReference>
<feature type="compositionally biased region" description="Basic and acidic residues" evidence="16">
    <location>
        <begin position="478"/>
        <end position="494"/>
    </location>
</feature>
<reference evidence="20" key="2">
    <citation type="journal article" date="2016" name="Arch. Virol.">
        <title>Molecular characterization and detection of a recombinant isolate of bamboo mosaic virus from China.</title>
        <authorList>
            <person name="Lin W."/>
            <person name="Gao F."/>
            <person name="Yang W."/>
            <person name="Yu C."/>
            <person name="Zhang J."/>
            <person name="Chen L."/>
            <person name="Wu Z."/>
            <person name="Hsu Y.H."/>
            <person name="Xie L."/>
        </authorList>
    </citation>
    <scope>NUCLEOTIDE SEQUENCE</scope>
    <source>
        <strain evidence="20">BaMV-YTHSL14</strain>
    </source>
</reference>
<dbReference type="EC" id="2.7.7.48" evidence="1"/>
<dbReference type="GO" id="GO:0016787">
    <property type="term" value="F:hydrolase activity"/>
    <property type="evidence" value="ECO:0007669"/>
    <property type="project" value="UniProtKB-KW"/>
</dbReference>
<sequence>MALVSKVFDSITDPSLRAVLQEEAHSQVKQVLKDTALYSRYALLPNAANTLERYAIPHNPFSTKLHTHAAAKALENDLYRTASYLLPKERVSFLFMKPSKMQYFRRRGDIDTFINADIVAKDLARYPLDTIYPHLPEITTKMAFIGDSLHYFQPEVLEHIFTSSPQLETLLATIVLPPEATLKLKSLYPEIYTLHYMPQKFLYKPGGLSGGEYEHDYKDLAWLKIGHVTTPSMCLTVDRVESKAANHLLLIRRGRLKLSCYRSYDTPEPLVVVPKIFLPPKYNAQKPITKTKANSWILYVKSAGEPKIRDVWAKLRQTIANSELNQYEPAELLLLTNYFYVLGKLDSITSFETLLGDNILKRLFRPAIAKIQEIKHWVTGPTAFMQLYKALQLVDVDFTFEVTRNWETEQKMQPEPELPKDAIDVLVESLIGINYADAPVADTENSRQQERRAQPHPTLPQPLQQTKCPEDAEEPTEPDCKVNETKETPKDHTPRPQPIPEVSQEASSSEPAATQEQKPSTSHDLPWKAWLKLLRGLGFQGDLEQLDTEGDLIYPIKHIRQLPVEEFSGPITTTLRKMNRMPCRYSPDIERAAAFARDVMSNKTGAILPKQSHEWKTTLKRKCKLTPRQTLISVIHGAGGSGKSRALQEYMRNNRDDPIVTVLPTNELRADWKAKLPAHDPDMFMTFENALLIPKGNVVIMDDYTKLPRGYIEAYVQNSPMLDLLILTGDPRQSEHFESVEGNTINDLSPSPVVFSAYSRYYINATHRNNQDLANALGVYSEKTGKTRVSVSNHIEDGRHTLVPSQIKQRNYVSMGRKTSTYAGCQGITASRVQIIVDNDTAKCSHQVLYTAFSRAADEIHFCNTMTDEKQFWAKVKCTPYLQAILNLTKELSLPDPKPEPDEPLEPKAPLTHIAVENVLPLVEEITEPLPEKHDREIYSESTGHSNCIQTENEFIQAFQHQQAKDETLFWATIEKRIVTSTPEANWTEFKTKRPLGDILWLAYKEAMCLPAEPIKFDPELWWKCADEVQNKYLQKPLHMIKNGILRQSPDFGERHIALFLKSQWVKKNEKIGTINVKAGQTIAAFYQSTVMIFGTMARYMRRVREKFCPKNVLINCEIDQPTASKWVDTHWKFDRLAYTNDFEAYDQSQDGAMLQFEVMKARHHDLPADLIESYIELKLNAKIFLGTLGIMRLTGEGPTFDANTECNIAYTHARFHIPKGTAQLYAGDDCALNCEPIERESFKPLAGQFTLKSKPVTIKQGKGSWPEFCGNIITPYGYLKHPRKTWAALHKAKLQGKDELKKTATAYALDVLPTYELGDAIHDIFTDNELTFHYQTIRTLHTDAHTQVFANHDAIFGEEGLFSS</sequence>
<dbReference type="SUPFAM" id="SSF56672">
    <property type="entry name" value="DNA/RNA polymerases"/>
    <property type="match status" value="1"/>
</dbReference>
<evidence type="ECO:0000256" key="3">
    <source>
        <dbReference type="ARBA" id="ARBA00018318"/>
    </source>
</evidence>